<evidence type="ECO:0000313" key="2">
    <source>
        <dbReference type="EMBL" id="KGJ16334.1"/>
    </source>
</evidence>
<name>A0A099G0H8_9RHOB</name>
<dbReference type="Proteomes" id="UP000029858">
    <property type="component" value="Unassembled WGS sequence"/>
</dbReference>
<accession>A0A099G0H8</accession>
<evidence type="ECO:0000256" key="1">
    <source>
        <dbReference type="SAM" id="SignalP"/>
    </source>
</evidence>
<dbReference type="EMBL" id="JRKQ01000227">
    <property type="protein sequence ID" value="KGJ16334.1"/>
    <property type="molecule type" value="Genomic_DNA"/>
</dbReference>
<dbReference type="RefSeq" id="WP_036713023.1">
    <property type="nucleotide sequence ID" value="NZ_JRKQ01000227.1"/>
</dbReference>
<dbReference type="AlphaFoldDB" id="A0A099G0H8"/>
<keyword evidence="1" id="KW-0732">Signal</keyword>
<feature type="signal peptide" evidence="1">
    <location>
        <begin position="1"/>
        <end position="20"/>
    </location>
</feature>
<feature type="chain" id="PRO_5001945828" evidence="1">
    <location>
        <begin position="21"/>
        <end position="131"/>
    </location>
</feature>
<sequence length="131" mass="13254">MKPTHAALIAMLLMSGPALADGGVSVPLPDTSGMPAAEAKALMSELAQVNVITSNCPDYALDDEDWTLITGTGDQLAAQVGLDAAAYDKQVYGPAFKLLDDPQACDRIGPTAAPLVARLKGMGAGGAAASQ</sequence>
<comment type="caution">
    <text evidence="2">The sequence shown here is derived from an EMBL/GenBank/DDBJ whole genome shotgun (WGS) entry which is preliminary data.</text>
</comment>
<evidence type="ECO:0000313" key="3">
    <source>
        <dbReference type="Proteomes" id="UP000029858"/>
    </source>
</evidence>
<gene>
    <name evidence="2" type="ORF">IX56_17990</name>
</gene>
<reference evidence="2 3" key="1">
    <citation type="submission" date="2014-09" db="EMBL/GenBank/DDBJ databases">
        <authorList>
            <person name="McGinnis J.M."/>
            <person name="Wolfgang W.J."/>
        </authorList>
    </citation>
    <scope>NUCLEOTIDE SEQUENCE [LARGE SCALE GENOMIC DNA]</scope>
    <source>
        <strain evidence="2 3">5503</strain>
    </source>
</reference>
<proteinExistence type="predicted"/>
<reference evidence="2 3" key="2">
    <citation type="submission" date="2014-10" db="EMBL/GenBank/DDBJ databases">
        <title>Paracoccus sanguinis sp. nov., isolated from clinical specimens of New York State patients.</title>
        <authorList>
            <person name="Mingle L.A."/>
            <person name="Cole J.A."/>
            <person name="Lapierre P."/>
            <person name="Musser K.A."/>
        </authorList>
    </citation>
    <scope>NUCLEOTIDE SEQUENCE [LARGE SCALE GENOMIC DNA]</scope>
    <source>
        <strain evidence="2 3">5503</strain>
    </source>
</reference>
<protein>
    <submittedName>
        <fullName evidence="2">Uncharacterized protein</fullName>
    </submittedName>
</protein>
<organism evidence="2 3">
    <name type="scientific">Paracoccus sanguinis</name>
    <dbReference type="NCBI Taxonomy" id="1545044"/>
    <lineage>
        <taxon>Bacteria</taxon>
        <taxon>Pseudomonadati</taxon>
        <taxon>Pseudomonadota</taxon>
        <taxon>Alphaproteobacteria</taxon>
        <taxon>Rhodobacterales</taxon>
        <taxon>Paracoccaceae</taxon>
        <taxon>Paracoccus</taxon>
    </lineage>
</organism>